<dbReference type="PANTHER" id="PTHR43611:SF3">
    <property type="entry name" value="FLAVIN MONONUCLEOTIDE HYDROLASE 1, CHLOROPLATIC"/>
    <property type="match status" value="1"/>
</dbReference>
<dbReference type="InterPro" id="IPR006439">
    <property type="entry name" value="HAD-SF_hydro_IA"/>
</dbReference>
<dbReference type="Gene3D" id="3.40.50.1000">
    <property type="entry name" value="HAD superfamily/HAD-like"/>
    <property type="match status" value="1"/>
</dbReference>
<dbReference type="Proteomes" id="UP000295645">
    <property type="component" value="Unassembled WGS sequence"/>
</dbReference>
<gene>
    <name evidence="1" type="ORF">EC912_101496</name>
</gene>
<dbReference type="EMBL" id="SMCS01000001">
    <property type="protein sequence ID" value="TCV97484.1"/>
    <property type="molecule type" value="Genomic_DNA"/>
</dbReference>
<dbReference type="AlphaFoldDB" id="A0A4R3Z0X7"/>
<dbReference type="InterPro" id="IPR036412">
    <property type="entry name" value="HAD-like_sf"/>
</dbReference>
<protein>
    <submittedName>
        <fullName evidence="1">2-haloacid dehalogenase</fullName>
    </submittedName>
</protein>
<dbReference type="SFLD" id="SFLDG01129">
    <property type="entry name" value="C1.5:_HAD__Beta-PGM__Phosphata"/>
    <property type="match status" value="1"/>
</dbReference>
<keyword evidence="2" id="KW-1185">Reference proteome</keyword>
<reference evidence="1 2" key="1">
    <citation type="submission" date="2019-03" db="EMBL/GenBank/DDBJ databases">
        <title>Above-ground endophytic microbial communities from plants in different locations in the United States.</title>
        <authorList>
            <person name="Frank C."/>
        </authorList>
    </citation>
    <scope>NUCLEOTIDE SEQUENCE [LARGE SCALE GENOMIC DNA]</scope>
    <source>
        <strain evidence="1 2">LP_13_YM</strain>
    </source>
</reference>
<dbReference type="CDD" id="cd02603">
    <property type="entry name" value="HAD_sEH-N_like"/>
    <property type="match status" value="1"/>
</dbReference>
<accession>A0A4R3Z0X7</accession>
<comment type="caution">
    <text evidence="1">The sequence shown here is derived from an EMBL/GenBank/DDBJ whole genome shotgun (WGS) entry which is preliminary data.</text>
</comment>
<dbReference type="RefSeq" id="WP_132141543.1">
    <property type="nucleotide sequence ID" value="NZ_SMCS01000001.1"/>
</dbReference>
<evidence type="ECO:0000313" key="2">
    <source>
        <dbReference type="Proteomes" id="UP000295645"/>
    </source>
</evidence>
<dbReference type="SFLD" id="SFLDS00003">
    <property type="entry name" value="Haloacid_Dehalogenase"/>
    <property type="match status" value="1"/>
</dbReference>
<dbReference type="NCBIfam" id="TIGR01509">
    <property type="entry name" value="HAD-SF-IA-v3"/>
    <property type="match status" value="1"/>
</dbReference>
<evidence type="ECO:0000313" key="1">
    <source>
        <dbReference type="EMBL" id="TCV97484.1"/>
    </source>
</evidence>
<dbReference type="SUPFAM" id="SSF56784">
    <property type="entry name" value="HAD-like"/>
    <property type="match status" value="1"/>
</dbReference>
<dbReference type="InterPro" id="IPR023198">
    <property type="entry name" value="PGP-like_dom2"/>
</dbReference>
<dbReference type="OrthoDB" id="9797415at2"/>
<organism evidence="1 2">
    <name type="scientific">Luteibacter rhizovicinus</name>
    <dbReference type="NCBI Taxonomy" id="242606"/>
    <lineage>
        <taxon>Bacteria</taxon>
        <taxon>Pseudomonadati</taxon>
        <taxon>Pseudomonadota</taxon>
        <taxon>Gammaproteobacteria</taxon>
        <taxon>Lysobacterales</taxon>
        <taxon>Rhodanobacteraceae</taxon>
        <taxon>Luteibacter</taxon>
    </lineage>
</organism>
<proteinExistence type="predicted"/>
<dbReference type="Gene3D" id="1.10.150.240">
    <property type="entry name" value="Putative phosphatase, domain 2"/>
    <property type="match status" value="1"/>
</dbReference>
<sequence>MHSNHKRDVVIFDFGGVLIDWNPRYLYRKLFGDDEAGMERFLAEVTTPEWNLAQDAGRPWDEAVEALTAIHPTHGELIAAFQHRWEETLRGPIDDSLHILRELKDAGHPLYGLTNWSQETFPIARERFDFLEWFDGIVVSGEEKMIKPDERIYRILLERYDIDPARAVFIDDNARNVEAAETFGIHGIHFHTPAQLRAELVGLGFLPK</sequence>
<name>A0A4R3Z0X7_9GAMM</name>
<dbReference type="InterPro" id="IPR023214">
    <property type="entry name" value="HAD_sf"/>
</dbReference>
<dbReference type="Pfam" id="PF00702">
    <property type="entry name" value="Hydrolase"/>
    <property type="match status" value="1"/>
</dbReference>
<dbReference type="PANTHER" id="PTHR43611">
    <property type="entry name" value="ALPHA-D-GLUCOSE 1-PHOSPHATE PHOSPHATASE"/>
    <property type="match status" value="1"/>
</dbReference>